<dbReference type="EMBL" id="BGZK01000715">
    <property type="protein sequence ID" value="GBP57396.1"/>
    <property type="molecule type" value="Genomic_DNA"/>
</dbReference>
<name>A0A4C1X0Y3_EUMVA</name>
<proteinExistence type="predicted"/>
<comment type="caution">
    <text evidence="2">The sequence shown here is derived from an EMBL/GenBank/DDBJ whole genome shotgun (WGS) entry which is preliminary data.</text>
</comment>
<organism evidence="2 3">
    <name type="scientific">Eumeta variegata</name>
    <name type="common">Bagworm moth</name>
    <name type="synonym">Eumeta japonica</name>
    <dbReference type="NCBI Taxonomy" id="151549"/>
    <lineage>
        <taxon>Eukaryota</taxon>
        <taxon>Metazoa</taxon>
        <taxon>Ecdysozoa</taxon>
        <taxon>Arthropoda</taxon>
        <taxon>Hexapoda</taxon>
        <taxon>Insecta</taxon>
        <taxon>Pterygota</taxon>
        <taxon>Neoptera</taxon>
        <taxon>Endopterygota</taxon>
        <taxon>Lepidoptera</taxon>
        <taxon>Glossata</taxon>
        <taxon>Ditrysia</taxon>
        <taxon>Tineoidea</taxon>
        <taxon>Psychidae</taxon>
        <taxon>Oiketicinae</taxon>
        <taxon>Eumeta</taxon>
    </lineage>
</organism>
<evidence type="ECO:0000256" key="1">
    <source>
        <dbReference type="SAM" id="MobiDB-lite"/>
    </source>
</evidence>
<sequence>MVSYVSARNFRKCAIGAIEFWPKLERGRSARARRTSYLITAPEPNARAGAPPVGPNIIERLEAERKVSCQGFVGPTQAVAVQRQAAPLSDHKLPGSIPPTDQSPDEFLT</sequence>
<keyword evidence="3" id="KW-1185">Reference proteome</keyword>
<dbReference type="Proteomes" id="UP000299102">
    <property type="component" value="Unassembled WGS sequence"/>
</dbReference>
<accession>A0A4C1X0Y3</accession>
<reference evidence="2 3" key="1">
    <citation type="journal article" date="2019" name="Commun. Biol.">
        <title>The bagworm genome reveals a unique fibroin gene that provides high tensile strength.</title>
        <authorList>
            <person name="Kono N."/>
            <person name="Nakamura H."/>
            <person name="Ohtoshi R."/>
            <person name="Tomita M."/>
            <person name="Numata K."/>
            <person name="Arakawa K."/>
        </authorList>
    </citation>
    <scope>NUCLEOTIDE SEQUENCE [LARGE SCALE GENOMIC DNA]</scope>
</reference>
<gene>
    <name evidence="2" type="ORF">EVAR_51243_1</name>
</gene>
<evidence type="ECO:0000313" key="3">
    <source>
        <dbReference type="Proteomes" id="UP000299102"/>
    </source>
</evidence>
<dbReference type="AlphaFoldDB" id="A0A4C1X0Y3"/>
<evidence type="ECO:0000313" key="2">
    <source>
        <dbReference type="EMBL" id="GBP57396.1"/>
    </source>
</evidence>
<feature type="region of interest" description="Disordered" evidence="1">
    <location>
        <begin position="84"/>
        <end position="109"/>
    </location>
</feature>
<protein>
    <submittedName>
        <fullName evidence="2">Uncharacterized protein</fullName>
    </submittedName>
</protein>